<gene>
    <name evidence="9" type="ORF">EDD38_1627</name>
    <name evidence="8" type="ORF">EDD39_0975</name>
</gene>
<evidence type="ECO:0000259" key="7">
    <source>
        <dbReference type="PROSITE" id="PS51695"/>
    </source>
</evidence>
<keyword evidence="2" id="KW-0378">Hydrolase</keyword>
<dbReference type="OrthoDB" id="151889at2"/>
<dbReference type="AlphaFoldDB" id="A0A3N4RIZ0"/>
<evidence type="ECO:0000256" key="6">
    <source>
        <dbReference type="SAM" id="SignalP"/>
    </source>
</evidence>
<dbReference type="Proteomes" id="UP000266906">
    <property type="component" value="Unassembled WGS sequence"/>
</dbReference>
<evidence type="ECO:0000256" key="3">
    <source>
        <dbReference type="ARBA" id="ARBA00022825"/>
    </source>
</evidence>
<dbReference type="GO" id="GO:0006508">
    <property type="term" value="P:proteolysis"/>
    <property type="evidence" value="ECO:0007669"/>
    <property type="project" value="UniProtKB-KW"/>
</dbReference>
<evidence type="ECO:0000256" key="2">
    <source>
        <dbReference type="ARBA" id="ARBA00022801"/>
    </source>
</evidence>
<reference evidence="10 11" key="1">
    <citation type="submission" date="2018-11" db="EMBL/GenBank/DDBJ databases">
        <title>Sequencing the genomes of 1000 actinobacteria strains.</title>
        <authorList>
            <person name="Klenk H.-P."/>
        </authorList>
    </citation>
    <scope>NUCLEOTIDE SEQUENCE [LARGE SCALE GENOMIC DNA]</scope>
    <source>
        <strain evidence="8 11">DSM 44780</strain>
        <strain evidence="9 10">DSM 44781</strain>
    </source>
</reference>
<feature type="chain" id="PRO_5044596152" evidence="6">
    <location>
        <begin position="19"/>
        <end position="391"/>
    </location>
</feature>
<dbReference type="Pfam" id="PF00082">
    <property type="entry name" value="Peptidase_S8"/>
    <property type="match status" value="1"/>
</dbReference>
<dbReference type="PROSITE" id="PS51695">
    <property type="entry name" value="SEDOLISIN"/>
    <property type="match status" value="1"/>
</dbReference>
<dbReference type="PROSITE" id="PS00138">
    <property type="entry name" value="SUBTILASE_SER"/>
    <property type="match status" value="1"/>
</dbReference>
<feature type="domain" description="Peptidase S53" evidence="7">
    <location>
        <begin position="63"/>
        <end position="391"/>
    </location>
</feature>
<accession>A0A3N4RIZ0</accession>
<evidence type="ECO:0000313" key="9">
    <source>
        <dbReference type="EMBL" id="RPE33342.1"/>
    </source>
</evidence>
<protein>
    <submittedName>
        <fullName evidence="9">Physarolisin II</fullName>
    </submittedName>
</protein>
<feature type="region of interest" description="Disordered" evidence="5">
    <location>
        <begin position="237"/>
        <end position="272"/>
    </location>
</feature>
<dbReference type="GO" id="GO:0008240">
    <property type="term" value="F:tripeptidyl-peptidase activity"/>
    <property type="evidence" value="ECO:0007669"/>
    <property type="project" value="TreeGrafter"/>
</dbReference>
<evidence type="ECO:0000313" key="10">
    <source>
        <dbReference type="Proteomes" id="UP000266906"/>
    </source>
</evidence>
<dbReference type="InterPro" id="IPR030400">
    <property type="entry name" value="Sedolisin_dom"/>
</dbReference>
<dbReference type="SUPFAM" id="SSF52743">
    <property type="entry name" value="Subtilisin-like"/>
    <property type="match status" value="1"/>
</dbReference>
<evidence type="ECO:0000256" key="5">
    <source>
        <dbReference type="SAM" id="MobiDB-lite"/>
    </source>
</evidence>
<keyword evidence="1" id="KW-0645">Protease</keyword>
<accession>A0A8G1XAQ7</accession>
<dbReference type="InterPro" id="IPR023828">
    <property type="entry name" value="Peptidase_S8_Ser-AS"/>
</dbReference>
<dbReference type="EMBL" id="RKQG01000001">
    <property type="protein sequence ID" value="RPE33342.1"/>
    <property type="molecule type" value="Genomic_DNA"/>
</dbReference>
<dbReference type="GO" id="GO:0004252">
    <property type="term" value="F:serine-type endopeptidase activity"/>
    <property type="evidence" value="ECO:0007669"/>
    <property type="project" value="InterPro"/>
</dbReference>
<evidence type="ECO:0000256" key="4">
    <source>
        <dbReference type="PROSITE-ProRule" id="PRU01240"/>
    </source>
</evidence>
<comment type="caution">
    <text evidence="4">Lacks conserved residue(s) required for the propagation of feature annotation.</text>
</comment>
<dbReference type="EMBL" id="RJVJ01000001">
    <property type="protein sequence ID" value="ROR42844.1"/>
    <property type="molecule type" value="Genomic_DNA"/>
</dbReference>
<dbReference type="InterPro" id="IPR036852">
    <property type="entry name" value="Peptidase_S8/S53_dom_sf"/>
</dbReference>
<evidence type="ECO:0000313" key="11">
    <source>
        <dbReference type="Proteomes" id="UP000267408"/>
    </source>
</evidence>
<keyword evidence="3" id="KW-0720">Serine protease</keyword>
<keyword evidence="6" id="KW-0732">Signal</keyword>
<dbReference type="Proteomes" id="UP000267408">
    <property type="component" value="Unassembled WGS sequence"/>
</dbReference>
<organism evidence="9 10">
    <name type="scientific">Kitasatospora cineracea</name>
    <dbReference type="NCBI Taxonomy" id="88074"/>
    <lineage>
        <taxon>Bacteria</taxon>
        <taxon>Bacillati</taxon>
        <taxon>Actinomycetota</taxon>
        <taxon>Actinomycetes</taxon>
        <taxon>Kitasatosporales</taxon>
        <taxon>Streptomycetaceae</taxon>
        <taxon>Kitasatospora</taxon>
    </lineage>
</organism>
<dbReference type="RefSeq" id="WP_123553566.1">
    <property type="nucleotide sequence ID" value="NZ_JBEYIY010000018.1"/>
</dbReference>
<comment type="similarity">
    <text evidence="4">Belongs to the peptidase S8 family.</text>
</comment>
<evidence type="ECO:0000313" key="8">
    <source>
        <dbReference type="EMBL" id="ROR42844.1"/>
    </source>
</evidence>
<dbReference type="PANTHER" id="PTHR14218">
    <property type="entry name" value="PROTEASE S8 TRIPEPTIDYL PEPTIDASE I CLN2"/>
    <property type="match status" value="1"/>
</dbReference>
<dbReference type="PROSITE" id="PS51892">
    <property type="entry name" value="SUBTILASE"/>
    <property type="match status" value="1"/>
</dbReference>
<feature type="signal peptide" evidence="6">
    <location>
        <begin position="1"/>
        <end position="18"/>
    </location>
</feature>
<sequence>MRPLALTAALLTALTATAATAPAAPAHAGPRWVHSCAAPARADTASCDALRVIGTAAAAGDGGYGPDELRAAYGLPADGGGDAVIAVVDAYDHPRAEADLGVYRDHYGLPACTTDSGCFRKTDQRGGTRLPRGNTAWAGETALDLAMVSAVAPRARILLVEADSAAVSDLGTAVNTAVALGAQYVSISWGTTENANAATYDSRYFDHPGVVIAAASGDGGYGVNFPASSPHVVAVGGTTLRPDGTTARGWDETAWSTGPDEGTASGCSGRLPKPAWQSDTGCDHRTVADVAAVADPATGVAVYQSYGGNGWYTYGGTSAAAPLVTATYALAGHPSAGSRPASFPYRHPEALHDITSGATASCEPAYLCTAGAGYDGPTGLGSPAGVGAFRE</sequence>
<comment type="caution">
    <text evidence="9">The sequence shown here is derived from an EMBL/GenBank/DDBJ whole genome shotgun (WGS) entry which is preliminary data.</text>
</comment>
<dbReference type="PANTHER" id="PTHR14218:SF15">
    <property type="entry name" value="TRIPEPTIDYL-PEPTIDASE 1"/>
    <property type="match status" value="1"/>
</dbReference>
<proteinExistence type="inferred from homology"/>
<dbReference type="InterPro" id="IPR000209">
    <property type="entry name" value="Peptidase_S8/S53_dom"/>
</dbReference>
<keyword evidence="10" id="KW-1185">Reference proteome</keyword>
<dbReference type="Gene3D" id="3.40.50.200">
    <property type="entry name" value="Peptidase S8/S53 domain"/>
    <property type="match status" value="1"/>
</dbReference>
<name>A0A3N4RIZ0_9ACTN</name>
<dbReference type="InterPro" id="IPR050819">
    <property type="entry name" value="Tripeptidyl-peptidase_I"/>
</dbReference>
<evidence type="ECO:0000256" key="1">
    <source>
        <dbReference type="ARBA" id="ARBA00022670"/>
    </source>
</evidence>